<name>A0A8L0DLW6_ONCMY</name>
<dbReference type="GO" id="GO:0005829">
    <property type="term" value="C:cytosol"/>
    <property type="evidence" value="ECO:0007669"/>
    <property type="project" value="UniProtKB-SubCell"/>
</dbReference>
<dbReference type="Proteomes" id="UP000694395">
    <property type="component" value="Chromosome 5"/>
</dbReference>
<dbReference type="AlphaFoldDB" id="A0A8L0DLW6"/>
<comment type="similarity">
    <text evidence="5">Belongs to the TRAFAC class TrmE-Era-EngA-EngB-Septin-like GTPase superfamily. AIG1/Toc34/Toc159-like paraseptin GTPase family. IAN subfamily.</text>
</comment>
<dbReference type="PANTHER" id="PTHR10903:SF62">
    <property type="entry name" value="GTPASE IMAP FAMILY MEMBER 4-LIKE-RELATED"/>
    <property type="match status" value="1"/>
</dbReference>
<evidence type="ECO:0000256" key="16">
    <source>
        <dbReference type="SAM" id="Phobius"/>
    </source>
</evidence>
<evidence type="ECO:0000256" key="12">
    <source>
        <dbReference type="ARBA" id="ARBA00023134"/>
    </source>
</evidence>
<feature type="transmembrane region" description="Helical" evidence="16">
    <location>
        <begin position="417"/>
        <end position="435"/>
    </location>
</feature>
<evidence type="ECO:0000256" key="9">
    <source>
        <dbReference type="ARBA" id="ARBA00022824"/>
    </source>
</evidence>
<dbReference type="CDD" id="cd01852">
    <property type="entry name" value="AIG1"/>
    <property type="match status" value="1"/>
</dbReference>
<dbReference type="InterPro" id="IPR045058">
    <property type="entry name" value="GIMA/IAN/Toc"/>
</dbReference>
<protein>
    <recommendedName>
        <fullName evidence="14">GTPase IMAP family member 8</fullName>
    </recommendedName>
    <alternativeName>
        <fullName evidence="15">Immune-associated nucleotide-binding protein 9</fullName>
    </alternativeName>
</protein>
<keyword evidence="9" id="KW-0256">Endoplasmic reticulum</keyword>
<dbReference type="GO" id="GO:0005525">
    <property type="term" value="F:GTP binding"/>
    <property type="evidence" value="ECO:0007669"/>
    <property type="project" value="UniProtKB-KW"/>
</dbReference>
<evidence type="ECO:0000256" key="11">
    <source>
        <dbReference type="ARBA" id="ARBA00023128"/>
    </source>
</evidence>
<keyword evidence="12" id="KW-0342">GTP-binding</keyword>
<evidence type="ECO:0000256" key="8">
    <source>
        <dbReference type="ARBA" id="ARBA00022741"/>
    </source>
</evidence>
<dbReference type="InterPro" id="IPR027417">
    <property type="entry name" value="P-loop_NTPase"/>
</dbReference>
<reference evidence="18" key="2">
    <citation type="submission" date="2025-08" db="UniProtKB">
        <authorList>
            <consortium name="Ensembl"/>
        </authorList>
    </citation>
    <scope>IDENTIFICATION</scope>
</reference>
<evidence type="ECO:0000259" key="17">
    <source>
        <dbReference type="PROSITE" id="PS51720"/>
    </source>
</evidence>
<keyword evidence="11" id="KW-0496">Mitochondrion</keyword>
<comment type="function">
    <text evidence="13">Exerts an anti-apoptotic effect in the immune system and is involved in responses to infections.</text>
</comment>
<dbReference type="Gene3D" id="3.40.50.300">
    <property type="entry name" value="P-loop containing nucleotide triphosphate hydrolases"/>
    <property type="match status" value="1"/>
</dbReference>
<feature type="transmembrane region" description="Helical" evidence="16">
    <location>
        <begin position="203"/>
        <end position="225"/>
    </location>
</feature>
<keyword evidence="16" id="KW-0472">Membrane</keyword>
<evidence type="ECO:0000256" key="4">
    <source>
        <dbReference type="ARBA" id="ARBA00004555"/>
    </source>
</evidence>
<dbReference type="GO" id="GO:0005739">
    <property type="term" value="C:mitochondrion"/>
    <property type="evidence" value="ECO:0007669"/>
    <property type="project" value="UniProtKB-SubCell"/>
</dbReference>
<keyword evidence="10" id="KW-0333">Golgi apparatus</keyword>
<dbReference type="Pfam" id="PF04548">
    <property type="entry name" value="AIG1"/>
    <property type="match status" value="1"/>
</dbReference>
<keyword evidence="16" id="KW-0812">Transmembrane</keyword>
<evidence type="ECO:0000256" key="6">
    <source>
        <dbReference type="ARBA" id="ARBA00022490"/>
    </source>
</evidence>
<keyword evidence="6" id="KW-0963">Cytoplasm</keyword>
<dbReference type="PROSITE" id="PS51720">
    <property type="entry name" value="G_AIG1"/>
    <property type="match status" value="1"/>
</dbReference>
<dbReference type="GO" id="GO:0005783">
    <property type="term" value="C:endoplasmic reticulum"/>
    <property type="evidence" value="ECO:0007669"/>
    <property type="project" value="UniProtKB-SubCell"/>
</dbReference>
<dbReference type="GO" id="GO:0005794">
    <property type="term" value="C:Golgi apparatus"/>
    <property type="evidence" value="ECO:0007669"/>
    <property type="project" value="UniProtKB-SubCell"/>
</dbReference>
<keyword evidence="8" id="KW-0547">Nucleotide-binding</keyword>
<evidence type="ECO:0000313" key="18">
    <source>
        <dbReference type="Ensembl" id="ENSOMYP00000125620.1"/>
    </source>
</evidence>
<evidence type="ECO:0000256" key="2">
    <source>
        <dbReference type="ARBA" id="ARBA00004240"/>
    </source>
</evidence>
<dbReference type="OrthoDB" id="8954335at2759"/>
<keyword evidence="16" id="KW-1133">Transmembrane helix</keyword>
<proteinExistence type="inferred from homology"/>
<dbReference type="Ensembl" id="ENSOMYT00000129993.1">
    <property type="protein sequence ID" value="ENSOMYP00000125620.1"/>
    <property type="gene ID" value="ENSOMYG00000051087.1"/>
</dbReference>
<accession>A0A8L0DLW6</accession>
<dbReference type="SUPFAM" id="SSF52540">
    <property type="entry name" value="P-loop containing nucleoside triphosphate hydrolases"/>
    <property type="match status" value="1"/>
</dbReference>
<evidence type="ECO:0000313" key="19">
    <source>
        <dbReference type="Proteomes" id="UP000694395"/>
    </source>
</evidence>
<reference evidence="18" key="1">
    <citation type="submission" date="2020-07" db="EMBL/GenBank/DDBJ databases">
        <title>A long reads based de novo assembly of the rainbow trout Arlee double haploid line genome.</title>
        <authorList>
            <person name="Gao G."/>
            <person name="Palti Y."/>
        </authorList>
    </citation>
    <scope>NUCLEOTIDE SEQUENCE [LARGE SCALE GENOMIC DNA]</scope>
</reference>
<sequence>MSSLDNQMGANSNDLRLVLVGLSGVGKSAAGNTILGQKVFDSRISFKTVTLKSERQEGEVCGKRVIVVDTPGLSNSDLSEEEVRGEMNRAVTLCEPGPHAFLLVIQLGRFTEQEKSVMKTLTELLSANIDGDTMVLFTYGERLEDTTIDQFIHEDSNLKKLVKKCRGGYHVFKNNDTSNNNQVRELLEKIETRLQKKQKSWSWYWKGAAGCFFVIAAVMIVKVLLKRLRTRPPHIPPVSATCPVPDIAPPVPDMVPHVPDMVSSVPDMVSPVPDMVSPVPDMVSSVPDMVSPVPDMVTPVPDMVSSVPDMVSSVPDMVSPVPDMVSSVPATCPVPDMVPSVPDMVSSVPATCPVPDMVPSVPDMVSSLTDIVPPVPDMIPPVPDIVSSVPDMDPPVPATVPPVRESIWEMVKSNNNIIFTAGVGLTLLVIIRKIIRK</sequence>
<dbReference type="GeneID" id="110523213"/>
<evidence type="ECO:0000256" key="13">
    <source>
        <dbReference type="ARBA" id="ARBA00056809"/>
    </source>
</evidence>
<dbReference type="RefSeq" id="XP_036832703.1">
    <property type="nucleotide sequence ID" value="XM_036976808.1"/>
</dbReference>
<dbReference type="PANTHER" id="PTHR10903">
    <property type="entry name" value="GTPASE, IMAP FAMILY MEMBER-RELATED"/>
    <property type="match status" value="1"/>
</dbReference>
<keyword evidence="19" id="KW-1185">Reference proteome</keyword>
<dbReference type="InterPro" id="IPR006703">
    <property type="entry name" value="G_AIG1"/>
</dbReference>
<dbReference type="GeneTree" id="ENSGT01140000282522"/>
<evidence type="ECO:0000256" key="15">
    <source>
        <dbReference type="ARBA" id="ARBA00077278"/>
    </source>
</evidence>
<feature type="domain" description="AIG1-type G" evidence="17">
    <location>
        <begin position="12"/>
        <end position="213"/>
    </location>
</feature>
<organism evidence="18 19">
    <name type="scientific">Oncorhynchus mykiss</name>
    <name type="common">Rainbow trout</name>
    <name type="synonym">Salmo gairdneri</name>
    <dbReference type="NCBI Taxonomy" id="8022"/>
    <lineage>
        <taxon>Eukaryota</taxon>
        <taxon>Metazoa</taxon>
        <taxon>Chordata</taxon>
        <taxon>Craniata</taxon>
        <taxon>Vertebrata</taxon>
        <taxon>Euteleostomi</taxon>
        <taxon>Actinopterygii</taxon>
        <taxon>Neopterygii</taxon>
        <taxon>Teleostei</taxon>
        <taxon>Protacanthopterygii</taxon>
        <taxon>Salmoniformes</taxon>
        <taxon>Salmonidae</taxon>
        <taxon>Salmoninae</taxon>
        <taxon>Oncorhynchus</taxon>
    </lineage>
</organism>
<keyword evidence="7" id="KW-0677">Repeat</keyword>
<dbReference type="FunFam" id="3.40.50.300:FF:000536">
    <property type="entry name" value="GTPase IMAP family member 8"/>
    <property type="match status" value="1"/>
</dbReference>
<evidence type="ECO:0000256" key="7">
    <source>
        <dbReference type="ARBA" id="ARBA00022737"/>
    </source>
</evidence>
<evidence type="ECO:0000256" key="5">
    <source>
        <dbReference type="ARBA" id="ARBA00008535"/>
    </source>
</evidence>
<evidence type="ECO:0000256" key="14">
    <source>
        <dbReference type="ARBA" id="ARBA00073539"/>
    </source>
</evidence>
<reference evidence="18" key="3">
    <citation type="submission" date="2025-09" db="UniProtKB">
        <authorList>
            <consortium name="Ensembl"/>
        </authorList>
    </citation>
    <scope>IDENTIFICATION</scope>
</reference>
<evidence type="ECO:0000256" key="3">
    <source>
        <dbReference type="ARBA" id="ARBA00004514"/>
    </source>
</evidence>
<evidence type="ECO:0000256" key="10">
    <source>
        <dbReference type="ARBA" id="ARBA00023034"/>
    </source>
</evidence>
<evidence type="ECO:0000256" key="1">
    <source>
        <dbReference type="ARBA" id="ARBA00004173"/>
    </source>
</evidence>
<comment type="subcellular location">
    <subcellularLocation>
        <location evidence="3">Cytoplasm</location>
        <location evidence="3">Cytosol</location>
    </subcellularLocation>
    <subcellularLocation>
        <location evidence="2">Endoplasmic reticulum</location>
    </subcellularLocation>
    <subcellularLocation>
        <location evidence="4">Golgi apparatus</location>
    </subcellularLocation>
    <subcellularLocation>
        <location evidence="1">Mitochondrion</location>
    </subcellularLocation>
</comment>